<protein>
    <submittedName>
        <fullName evidence="1">Uncharacterized protein</fullName>
    </submittedName>
</protein>
<dbReference type="Proteomes" id="UP000604083">
    <property type="component" value="Unassembled WGS sequence"/>
</dbReference>
<evidence type="ECO:0000313" key="1">
    <source>
        <dbReference type="EMBL" id="MBK1835442.1"/>
    </source>
</evidence>
<organism evidence="1 2">
    <name type="scientific">Roseibacillus ishigakijimensis</name>
    <dbReference type="NCBI Taxonomy" id="454146"/>
    <lineage>
        <taxon>Bacteria</taxon>
        <taxon>Pseudomonadati</taxon>
        <taxon>Verrucomicrobiota</taxon>
        <taxon>Verrucomicrobiia</taxon>
        <taxon>Verrucomicrobiales</taxon>
        <taxon>Verrucomicrobiaceae</taxon>
        <taxon>Roseibacillus</taxon>
    </lineage>
</organism>
<sequence length="99" mass="11223">MRASTPDEALRRTNEHLAECGSEYTNSDGVLLRDMVVGLTSLIPIYDELEDGNEIEWIDHTGETVMDMFERVRDNSSLEAFIIPERAAHQRGEQITEAN</sequence>
<comment type="caution">
    <text evidence="1">The sequence shown here is derived from an EMBL/GenBank/DDBJ whole genome shotgun (WGS) entry which is preliminary data.</text>
</comment>
<dbReference type="AlphaFoldDB" id="A0A934VNL6"/>
<keyword evidence="2" id="KW-1185">Reference proteome</keyword>
<proteinExistence type="predicted"/>
<name>A0A934VNL6_9BACT</name>
<dbReference type="EMBL" id="JAENIO010000053">
    <property type="protein sequence ID" value="MBK1835442.1"/>
    <property type="molecule type" value="Genomic_DNA"/>
</dbReference>
<evidence type="ECO:0000313" key="2">
    <source>
        <dbReference type="Proteomes" id="UP000604083"/>
    </source>
</evidence>
<accession>A0A934VNL6</accession>
<reference evidence="1" key="1">
    <citation type="submission" date="2021-01" db="EMBL/GenBank/DDBJ databases">
        <title>Modified the classification status of verrucomicrobia.</title>
        <authorList>
            <person name="Feng X."/>
        </authorList>
    </citation>
    <scope>NUCLEOTIDE SEQUENCE</scope>
    <source>
        <strain evidence="1">KCTC 12986</strain>
    </source>
</reference>
<gene>
    <name evidence="1" type="ORF">JIN78_15335</name>
</gene>